<sequence length="92" mass="10633">MANRPQHVNRFIRVYERFSDRTSMFDLGVSSLDMLVEFTDGYSRQFEYNPKKGNVLMNKLTTTEHNFALERNFALSKNVRGNEGKAANHCGL</sequence>
<dbReference type="EMBL" id="BOSM01000010">
    <property type="protein sequence ID" value="GIP60595.1"/>
    <property type="molecule type" value="Genomic_DNA"/>
</dbReference>
<proteinExistence type="predicted"/>
<comment type="caution">
    <text evidence="1">The sequence shown here is derived from an EMBL/GenBank/DDBJ whole genome shotgun (WGS) entry which is preliminary data.</text>
</comment>
<evidence type="ECO:0000313" key="2">
    <source>
        <dbReference type="Proteomes" id="UP000681290"/>
    </source>
</evidence>
<reference evidence="1 2" key="1">
    <citation type="submission" date="2021-03" db="EMBL/GenBank/DDBJ databases">
        <title>Antimicrobial resistance genes in bacteria isolated from Japanese honey, and their potential for conferring macrolide and lincosamide resistance in the American foulbrood pathogen Paenibacillus larvae.</title>
        <authorList>
            <person name="Okamoto M."/>
            <person name="Kumagai M."/>
            <person name="Kanamori H."/>
            <person name="Takamatsu D."/>
        </authorList>
    </citation>
    <scope>NUCLEOTIDE SEQUENCE [LARGE SCALE GENOMIC DNA]</scope>
    <source>
        <strain evidence="1 2">J15TS10</strain>
    </source>
</reference>
<protein>
    <submittedName>
        <fullName evidence="1">Uncharacterized protein</fullName>
    </submittedName>
</protein>
<gene>
    <name evidence="1" type="ORF">J15TS10_44090</name>
</gene>
<organism evidence="1 2">
    <name type="scientific">Paenibacillus woosongensis</name>
    <dbReference type="NCBI Taxonomy" id="307580"/>
    <lineage>
        <taxon>Bacteria</taxon>
        <taxon>Bacillati</taxon>
        <taxon>Bacillota</taxon>
        <taxon>Bacilli</taxon>
        <taxon>Bacillales</taxon>
        <taxon>Paenibacillaceae</taxon>
        <taxon>Paenibacillus</taxon>
    </lineage>
</organism>
<accession>A0ABQ4MXE1</accession>
<evidence type="ECO:0000313" key="1">
    <source>
        <dbReference type="EMBL" id="GIP60595.1"/>
    </source>
</evidence>
<dbReference type="Proteomes" id="UP000681290">
    <property type="component" value="Unassembled WGS sequence"/>
</dbReference>
<keyword evidence="2" id="KW-1185">Reference proteome</keyword>
<name>A0ABQ4MXE1_9BACL</name>